<feature type="domain" description="RRM" evidence="15">
    <location>
        <begin position="136"/>
        <end position="233"/>
    </location>
</feature>
<keyword evidence="7 13" id="KW-0694">RNA-binding</keyword>
<evidence type="ECO:0000256" key="1">
    <source>
        <dbReference type="ARBA" id="ARBA00004642"/>
    </source>
</evidence>
<dbReference type="InterPro" id="IPR035979">
    <property type="entry name" value="RBD_domain_sf"/>
</dbReference>
<dbReference type="Pfam" id="PF08777">
    <property type="entry name" value="RRM_3"/>
    <property type="match status" value="1"/>
</dbReference>
<evidence type="ECO:0000256" key="9">
    <source>
        <dbReference type="ARBA" id="ARBA00023163"/>
    </source>
</evidence>
<feature type="compositionally biased region" description="Polar residues" evidence="14">
    <location>
        <begin position="514"/>
        <end position="527"/>
    </location>
</feature>
<evidence type="ECO:0000256" key="2">
    <source>
        <dbReference type="ARBA" id="ARBA00008680"/>
    </source>
</evidence>
<dbReference type="KEGG" id="tsep:108750789"/>
<evidence type="ECO:0000256" key="8">
    <source>
        <dbReference type="ARBA" id="ARBA00023015"/>
    </source>
</evidence>
<evidence type="ECO:0000256" key="4">
    <source>
        <dbReference type="ARBA" id="ARBA00022664"/>
    </source>
</evidence>
<organism evidence="18 19">
    <name type="scientific">Trachymyrmex septentrionalis</name>
    <dbReference type="NCBI Taxonomy" id="34720"/>
    <lineage>
        <taxon>Eukaryota</taxon>
        <taxon>Metazoa</taxon>
        <taxon>Ecdysozoa</taxon>
        <taxon>Arthropoda</taxon>
        <taxon>Hexapoda</taxon>
        <taxon>Insecta</taxon>
        <taxon>Pterygota</taxon>
        <taxon>Neoptera</taxon>
        <taxon>Endopterygota</taxon>
        <taxon>Hymenoptera</taxon>
        <taxon>Apocrita</taxon>
        <taxon>Aculeata</taxon>
        <taxon>Formicoidea</taxon>
        <taxon>Formicidae</taxon>
        <taxon>Myrmicinae</taxon>
        <taxon>Trachymyrmex</taxon>
    </lineage>
</organism>
<keyword evidence="11" id="KW-0539">Nucleus</keyword>
<dbReference type="STRING" id="34720.A0A195F859"/>
<name>A0A195F859_9HYME</name>
<comment type="subcellular location">
    <subcellularLocation>
        <location evidence="1">Nucleus</location>
        <location evidence="1">Nucleoplasm</location>
    </subcellularLocation>
</comment>
<dbReference type="PROSITE" id="PS50961">
    <property type="entry name" value="HTH_LA"/>
    <property type="match status" value="1"/>
</dbReference>
<feature type="compositionally biased region" description="Basic residues" evidence="14">
    <location>
        <begin position="615"/>
        <end position="624"/>
    </location>
</feature>
<dbReference type="InterPro" id="IPR036388">
    <property type="entry name" value="WH-like_DNA-bd_sf"/>
</dbReference>
<dbReference type="GO" id="GO:0005654">
    <property type="term" value="C:nucleoplasm"/>
    <property type="evidence" value="ECO:0007669"/>
    <property type="project" value="UniProtKB-SubCell"/>
</dbReference>
<dbReference type="SUPFAM" id="SSF46785">
    <property type="entry name" value="Winged helix' DNA-binding domain"/>
    <property type="match status" value="1"/>
</dbReference>
<dbReference type="InterPro" id="IPR036390">
    <property type="entry name" value="WH_DNA-bd_sf"/>
</dbReference>
<dbReference type="PANTHER" id="PTHR22792">
    <property type="entry name" value="LUPUS LA PROTEIN-RELATED"/>
    <property type="match status" value="1"/>
</dbReference>
<dbReference type="CDD" id="cd12290">
    <property type="entry name" value="RRM1_LARP7"/>
    <property type="match status" value="1"/>
</dbReference>
<evidence type="ECO:0000259" key="17">
    <source>
        <dbReference type="PROSITE" id="PS51939"/>
    </source>
</evidence>
<dbReference type="GO" id="GO:0030154">
    <property type="term" value="P:cell differentiation"/>
    <property type="evidence" value="ECO:0007669"/>
    <property type="project" value="UniProtKB-KW"/>
</dbReference>
<accession>A0A195F859</accession>
<dbReference type="Gene3D" id="1.10.10.10">
    <property type="entry name" value="Winged helix-like DNA-binding domain superfamily/Winged helix DNA-binding domain"/>
    <property type="match status" value="1"/>
</dbReference>
<dbReference type="SUPFAM" id="SSF54928">
    <property type="entry name" value="RNA-binding domain, RBD"/>
    <property type="match status" value="1"/>
</dbReference>
<dbReference type="InterPro" id="IPR034887">
    <property type="entry name" value="LARP7_RRM1"/>
</dbReference>
<feature type="region of interest" description="Disordered" evidence="14">
    <location>
        <begin position="448"/>
        <end position="536"/>
    </location>
</feature>
<dbReference type="PROSITE" id="PS50102">
    <property type="entry name" value="RRM"/>
    <property type="match status" value="1"/>
</dbReference>
<evidence type="ECO:0000256" key="5">
    <source>
        <dbReference type="ARBA" id="ARBA00022782"/>
    </source>
</evidence>
<feature type="region of interest" description="Disordered" evidence="14">
    <location>
        <begin position="684"/>
        <end position="703"/>
    </location>
</feature>
<dbReference type="Pfam" id="PF00076">
    <property type="entry name" value="RRM_1"/>
    <property type="match status" value="1"/>
</dbReference>
<keyword evidence="10" id="KW-0508">mRNA splicing</keyword>
<dbReference type="CDD" id="cd07323">
    <property type="entry name" value="LAM"/>
    <property type="match status" value="1"/>
</dbReference>
<gene>
    <name evidence="18" type="ORF">ALC56_08591</name>
</gene>
<proteinExistence type="inferred from homology"/>
<evidence type="ECO:0000313" key="18">
    <source>
        <dbReference type="EMBL" id="KYN36800.1"/>
    </source>
</evidence>
<feature type="domain" description="XRRM" evidence="17">
    <location>
        <begin position="714"/>
        <end position="823"/>
    </location>
</feature>
<evidence type="ECO:0000256" key="14">
    <source>
        <dbReference type="SAM" id="MobiDB-lite"/>
    </source>
</evidence>
<dbReference type="GO" id="GO:0006397">
    <property type="term" value="P:mRNA processing"/>
    <property type="evidence" value="ECO:0007669"/>
    <property type="project" value="UniProtKB-KW"/>
</dbReference>
<dbReference type="GO" id="GO:0003723">
    <property type="term" value="F:RNA binding"/>
    <property type="evidence" value="ECO:0007669"/>
    <property type="project" value="UniProtKB-UniRule"/>
</dbReference>
<evidence type="ECO:0000256" key="6">
    <source>
        <dbReference type="ARBA" id="ARBA00022871"/>
    </source>
</evidence>
<keyword evidence="19" id="KW-1185">Reference proteome</keyword>
<dbReference type="InterPro" id="IPR014886">
    <property type="entry name" value="La_xRRM"/>
</dbReference>
<keyword evidence="8" id="KW-0805">Transcription regulation</keyword>
<keyword evidence="5" id="KW-0221">Differentiation</keyword>
<evidence type="ECO:0000256" key="12">
    <source>
        <dbReference type="ARBA" id="ARBA00029640"/>
    </source>
</evidence>
<dbReference type="InterPro" id="IPR000504">
    <property type="entry name" value="RRM_dom"/>
</dbReference>
<keyword evidence="9" id="KW-0804">Transcription</keyword>
<dbReference type="EMBL" id="KQ981727">
    <property type="protein sequence ID" value="KYN36800.1"/>
    <property type="molecule type" value="Genomic_DNA"/>
</dbReference>
<feature type="region of interest" description="Disordered" evidence="14">
    <location>
        <begin position="271"/>
        <end position="417"/>
    </location>
</feature>
<feature type="compositionally biased region" description="Basic and acidic residues" evidence="14">
    <location>
        <begin position="397"/>
        <end position="413"/>
    </location>
</feature>
<dbReference type="Proteomes" id="UP000078541">
    <property type="component" value="Unassembled WGS sequence"/>
</dbReference>
<evidence type="ECO:0000256" key="10">
    <source>
        <dbReference type="ARBA" id="ARBA00023187"/>
    </source>
</evidence>
<evidence type="ECO:0000256" key="7">
    <source>
        <dbReference type="ARBA" id="ARBA00022884"/>
    </source>
</evidence>
<evidence type="ECO:0000256" key="11">
    <source>
        <dbReference type="ARBA" id="ARBA00023242"/>
    </source>
</evidence>
<feature type="compositionally biased region" description="Basic and acidic residues" evidence="14">
    <location>
        <begin position="499"/>
        <end position="513"/>
    </location>
</feature>
<dbReference type="SMART" id="SM00715">
    <property type="entry name" value="LA"/>
    <property type="match status" value="1"/>
</dbReference>
<feature type="region of interest" description="Disordered" evidence="14">
    <location>
        <begin position="593"/>
        <end position="625"/>
    </location>
</feature>
<dbReference type="InterPro" id="IPR002344">
    <property type="entry name" value="Lupus_La"/>
</dbReference>
<keyword evidence="4" id="KW-0507">mRNA processing</keyword>
<dbReference type="GO" id="GO:0007283">
    <property type="term" value="P:spermatogenesis"/>
    <property type="evidence" value="ECO:0007669"/>
    <property type="project" value="UniProtKB-KW"/>
</dbReference>
<evidence type="ECO:0000259" key="16">
    <source>
        <dbReference type="PROSITE" id="PS50961"/>
    </source>
</evidence>
<dbReference type="PANTHER" id="PTHR22792:SF62">
    <property type="entry name" value="LA-RELATED PROTEIN 7"/>
    <property type="match status" value="1"/>
</dbReference>
<dbReference type="PRINTS" id="PR00302">
    <property type="entry name" value="LUPUSLA"/>
</dbReference>
<sequence length="834" mass="96635">MVMEESDMELASESIPVPQIQEPVVDTVKRNNKPGVSRGKPRLRKKALHALILKQMEFYFSDANLNKDRYLSGLLKENPYVELEVFTRFNKLRELTTDTNRIAKALQGSTMLKVSEDGTKVCRLTPIQKKEDIDQCTIYVQNLPPDADHDWLISIFSKYGSVEYVSIPRYRSNRKIKGFAFVEFDKPSSAEECIKTFRKKKGVLPSYISPNELLSITTFDEPNKDAVVEVINSKIKTRLKDNENEKASNEEVGNIGRKGLRLKRLMTEEEEIETKDNMHEIDIGDNTSKQSSKKRKYSLEKSVTDESDVKVKKKKKEAADQNIIDQDEGKKKSKSESEDKNNTLDNETDVADNNGKQKFKKRKYSSEKLFVADENQEKDIKVKKKKKAMDQNITYQNEKEKVLKEDSKDKDNICDNDIAYNNDRQSLKKEKYALEKSLVADENDVKVKKRRKTVDQSTIDQQDEKEMVTKEEFEDKTNAYDDETDTTGNGRQSLKKRKLAPEKSYIKDERDSKVTGNSIENQEIPNKNRNKVTEKKKRRLTINDTITEDDGAEAVKKECQKLTINSNKNETTELEYSHEGDDNDEASALLQTEKHSTSDFGARNSDIEETSDERKKKKNRKKRSKIQDNDICSKIGLQIMAKLDWKRLRNRYLDLQRYKMKQLKVHLRKAEVERDGIIKNGYHDKTGQTNILHDKSKHKNDNEALEEKSCGRVNYAPGIIVKIEMDEPCTDTQSFKMELKDNNSVKYVDVIADSCEAYIRCDTAEAAQTFAQQSYEGRHLTILEGDEEKLYWDKIAEDRMEKLSKKKRFKQRGRDKLLKRAEKELGKCIKFDQD</sequence>
<reference evidence="18 19" key="1">
    <citation type="submission" date="2016-03" db="EMBL/GenBank/DDBJ databases">
        <title>Trachymyrmex septentrionalis WGS genome.</title>
        <authorList>
            <person name="Nygaard S."/>
            <person name="Hu H."/>
            <person name="Boomsma J."/>
            <person name="Zhang G."/>
        </authorList>
    </citation>
    <scope>NUCLEOTIDE SEQUENCE [LARGE SCALE GENOMIC DNA]</scope>
    <source>
        <strain evidence="18">Tsep2-gDNA-1</strain>
        <tissue evidence="18">Whole body</tissue>
    </source>
</reference>
<dbReference type="OrthoDB" id="439993at2759"/>
<dbReference type="AlphaFoldDB" id="A0A195F859"/>
<dbReference type="GO" id="GO:0008380">
    <property type="term" value="P:RNA splicing"/>
    <property type="evidence" value="ECO:0007669"/>
    <property type="project" value="UniProtKB-KW"/>
</dbReference>
<feature type="compositionally biased region" description="Basic and acidic residues" evidence="14">
    <location>
        <begin position="462"/>
        <end position="479"/>
    </location>
</feature>
<dbReference type="Gene3D" id="3.30.70.330">
    <property type="match status" value="2"/>
</dbReference>
<protein>
    <recommendedName>
        <fullName evidence="3">La-related protein 7</fullName>
    </recommendedName>
    <alternativeName>
        <fullName evidence="12">La ribonucleoprotein domain family member 7</fullName>
    </alternativeName>
</protein>
<dbReference type="SMART" id="SM00360">
    <property type="entry name" value="RRM"/>
    <property type="match status" value="1"/>
</dbReference>
<evidence type="ECO:0000313" key="19">
    <source>
        <dbReference type="Proteomes" id="UP000078541"/>
    </source>
</evidence>
<dbReference type="GO" id="GO:1990904">
    <property type="term" value="C:ribonucleoprotein complex"/>
    <property type="evidence" value="ECO:0007669"/>
    <property type="project" value="UniProtKB-UniRule"/>
</dbReference>
<dbReference type="CDD" id="cd12542">
    <property type="entry name" value="RRM2_LARP7"/>
    <property type="match status" value="1"/>
</dbReference>
<evidence type="ECO:0000256" key="13">
    <source>
        <dbReference type="PROSITE-ProRule" id="PRU00332"/>
    </source>
</evidence>
<dbReference type="Pfam" id="PF05383">
    <property type="entry name" value="La"/>
    <property type="match status" value="1"/>
</dbReference>
<dbReference type="InterPro" id="IPR045180">
    <property type="entry name" value="La_dom_prot"/>
</dbReference>
<dbReference type="InterPro" id="IPR034910">
    <property type="entry name" value="LARP7_RRM2"/>
</dbReference>
<feature type="compositionally biased region" description="Basic and acidic residues" evidence="14">
    <location>
        <begin position="327"/>
        <end position="342"/>
    </location>
</feature>
<feature type="compositionally biased region" description="Basic and acidic residues" evidence="14">
    <location>
        <begin position="297"/>
        <end position="310"/>
    </location>
</feature>
<evidence type="ECO:0000259" key="15">
    <source>
        <dbReference type="PROSITE" id="PS50102"/>
    </source>
</evidence>
<feature type="domain" description="HTH La-type RNA-binding" evidence="16">
    <location>
        <begin position="42"/>
        <end position="131"/>
    </location>
</feature>
<dbReference type="PROSITE" id="PS51939">
    <property type="entry name" value="XRRM"/>
    <property type="match status" value="1"/>
</dbReference>
<dbReference type="InterPro" id="IPR012677">
    <property type="entry name" value="Nucleotide-bd_a/b_plait_sf"/>
</dbReference>
<dbReference type="InterPro" id="IPR006630">
    <property type="entry name" value="La_HTH"/>
</dbReference>
<evidence type="ECO:0000256" key="3">
    <source>
        <dbReference type="ARBA" id="ARBA00015867"/>
    </source>
</evidence>
<keyword evidence="6" id="KW-0744">Spermatogenesis</keyword>
<comment type="similarity">
    <text evidence="2">Belongs to the LARP7 family.</text>
</comment>